<keyword evidence="2" id="KW-1185">Reference proteome</keyword>
<dbReference type="OrthoDB" id="8019837at2"/>
<dbReference type="AlphaFoldDB" id="A0A5B8KWE7"/>
<gene>
    <name evidence="1" type="ORF">FQ775_05555</name>
</gene>
<protein>
    <submittedName>
        <fullName evidence="1">Uncharacterized protein</fullName>
    </submittedName>
</protein>
<proteinExistence type="predicted"/>
<evidence type="ECO:0000313" key="1">
    <source>
        <dbReference type="EMBL" id="QDY99881.1"/>
    </source>
</evidence>
<name>A0A5B8KWE7_9HYPH</name>
<accession>A0A5B8KWE7</accession>
<sequence>MPVRRQDWSPRSRNASASLQGEASVVERLRRELSEAGLDCLCRDRADALLARAGADETRRMRATGLDDARKMRDAIVIVTALLGELDEVSADEPDTSVFAEIAGLFDDLEGFAAHGAAAARLAARAAGPHR</sequence>
<dbReference type="RefSeq" id="WP_146298535.1">
    <property type="nucleotide sequence ID" value="NZ_CP042301.2"/>
</dbReference>
<evidence type="ECO:0000313" key="2">
    <source>
        <dbReference type="Proteomes" id="UP000321389"/>
    </source>
</evidence>
<reference evidence="1" key="1">
    <citation type="submission" date="2020-04" db="EMBL/GenBank/DDBJ databases">
        <title>Nitratireductor sp. nov. isolated from mangrove soil.</title>
        <authorList>
            <person name="Ye Y."/>
        </authorList>
    </citation>
    <scope>NUCLEOTIDE SEQUENCE</scope>
    <source>
        <strain evidence="1">SY7</strain>
    </source>
</reference>
<organism evidence="1 2">
    <name type="scientific">Nitratireductor mangrovi</name>
    <dbReference type="NCBI Taxonomy" id="2599600"/>
    <lineage>
        <taxon>Bacteria</taxon>
        <taxon>Pseudomonadati</taxon>
        <taxon>Pseudomonadota</taxon>
        <taxon>Alphaproteobacteria</taxon>
        <taxon>Hyphomicrobiales</taxon>
        <taxon>Phyllobacteriaceae</taxon>
        <taxon>Nitratireductor</taxon>
    </lineage>
</organism>
<dbReference type="KEGG" id="niy:FQ775_05555"/>
<dbReference type="Proteomes" id="UP000321389">
    <property type="component" value="Chromosome"/>
</dbReference>
<dbReference type="EMBL" id="CP042301">
    <property type="protein sequence ID" value="QDY99881.1"/>
    <property type="molecule type" value="Genomic_DNA"/>
</dbReference>